<comment type="caution">
    <text evidence="8">The sequence shown here is derived from an EMBL/GenBank/DDBJ whole genome shotgun (WGS) entry which is preliminary data.</text>
</comment>
<organism evidence="8 9">
    <name type="scientific">Paenibacillus filicis</name>
    <dbReference type="NCBI Taxonomy" id="669464"/>
    <lineage>
        <taxon>Bacteria</taxon>
        <taxon>Bacillati</taxon>
        <taxon>Bacillota</taxon>
        <taxon>Bacilli</taxon>
        <taxon>Bacillales</taxon>
        <taxon>Paenibacillaceae</taxon>
        <taxon>Paenibacillus</taxon>
    </lineage>
</organism>
<evidence type="ECO:0000256" key="2">
    <source>
        <dbReference type="ARBA" id="ARBA00022475"/>
    </source>
</evidence>
<keyword evidence="3 6" id="KW-0812">Transmembrane</keyword>
<proteinExistence type="predicted"/>
<comment type="subcellular location">
    <subcellularLocation>
        <location evidence="1">Cell membrane</location>
    </subcellularLocation>
</comment>
<dbReference type="Proteomes" id="UP001469365">
    <property type="component" value="Unassembled WGS sequence"/>
</dbReference>
<dbReference type="EMBL" id="JBBPCC010000013">
    <property type="protein sequence ID" value="MEK8130220.1"/>
    <property type="molecule type" value="Genomic_DNA"/>
</dbReference>
<sequence>MKRLATKTLLSVLIVWLQTAVFAAVCFGETGTEPTGSSPFDSPDSLYAAGDTFGMIVKVIFFLIVIIVMFFIIMKIIAQKNKVFSGRAIRSLGGLPLGPNKSVQVLEIGKSLYIVGVGDNVQLLEKVTDEQEVASISEAMSSGSSLVSPGFQTVGDWIKSRRRKPEAEEELDIDHPSFQHVFQSKMTDRKKLMEELLQQDNNSDRLKDKS</sequence>
<evidence type="ECO:0000256" key="4">
    <source>
        <dbReference type="ARBA" id="ARBA00022989"/>
    </source>
</evidence>
<evidence type="ECO:0000256" key="7">
    <source>
        <dbReference type="SAM" id="SignalP"/>
    </source>
</evidence>
<evidence type="ECO:0000313" key="8">
    <source>
        <dbReference type="EMBL" id="MEK8130220.1"/>
    </source>
</evidence>
<evidence type="ECO:0000256" key="1">
    <source>
        <dbReference type="ARBA" id="ARBA00004236"/>
    </source>
</evidence>
<protein>
    <submittedName>
        <fullName evidence="8">Flagellar biosynthetic protein FliO</fullName>
    </submittedName>
</protein>
<dbReference type="RefSeq" id="WP_341417344.1">
    <property type="nucleotide sequence ID" value="NZ_JBBPCC010000013.1"/>
</dbReference>
<accession>A0ABU9DMX7</accession>
<keyword evidence="8" id="KW-0282">Flagellum</keyword>
<evidence type="ECO:0000256" key="6">
    <source>
        <dbReference type="SAM" id="Phobius"/>
    </source>
</evidence>
<evidence type="ECO:0000256" key="5">
    <source>
        <dbReference type="ARBA" id="ARBA00023136"/>
    </source>
</evidence>
<keyword evidence="5 6" id="KW-0472">Membrane</keyword>
<dbReference type="Pfam" id="PF04347">
    <property type="entry name" value="FliO"/>
    <property type="match status" value="1"/>
</dbReference>
<reference evidence="8 9" key="1">
    <citation type="submission" date="2024-04" db="EMBL/GenBank/DDBJ databases">
        <title>draft genome sequnece of Paenibacillus filicis.</title>
        <authorList>
            <person name="Kim D.-U."/>
        </authorList>
    </citation>
    <scope>NUCLEOTIDE SEQUENCE [LARGE SCALE GENOMIC DNA]</scope>
    <source>
        <strain evidence="8 9">KACC14197</strain>
    </source>
</reference>
<keyword evidence="9" id="KW-1185">Reference proteome</keyword>
<keyword evidence="2" id="KW-1003">Cell membrane</keyword>
<dbReference type="InterPro" id="IPR022781">
    <property type="entry name" value="Flagellar_biosynth_FliO"/>
</dbReference>
<gene>
    <name evidence="8" type="ORF">WMW72_20140</name>
</gene>
<keyword evidence="4 6" id="KW-1133">Transmembrane helix</keyword>
<keyword evidence="7" id="KW-0732">Signal</keyword>
<evidence type="ECO:0000313" key="9">
    <source>
        <dbReference type="Proteomes" id="UP001469365"/>
    </source>
</evidence>
<keyword evidence="8" id="KW-0969">Cilium</keyword>
<evidence type="ECO:0000256" key="3">
    <source>
        <dbReference type="ARBA" id="ARBA00022692"/>
    </source>
</evidence>
<keyword evidence="8" id="KW-0966">Cell projection</keyword>
<feature type="chain" id="PRO_5046670126" evidence="7">
    <location>
        <begin position="24"/>
        <end position="210"/>
    </location>
</feature>
<feature type="signal peptide" evidence="7">
    <location>
        <begin position="1"/>
        <end position="23"/>
    </location>
</feature>
<name>A0ABU9DMX7_9BACL</name>
<feature type="transmembrane region" description="Helical" evidence="6">
    <location>
        <begin position="52"/>
        <end position="77"/>
    </location>
</feature>